<dbReference type="SUPFAM" id="SSF52833">
    <property type="entry name" value="Thioredoxin-like"/>
    <property type="match status" value="1"/>
</dbReference>
<feature type="active site" description="Nucleophile" evidence="2">
    <location>
        <position position="13"/>
    </location>
</feature>
<keyword evidence="1 4" id="KW-0413">Isomerase</keyword>
<dbReference type="Proteomes" id="UP000277424">
    <property type="component" value="Unassembled WGS sequence"/>
</dbReference>
<comment type="caution">
    <text evidence="4">The sequence shown here is derived from an EMBL/GenBank/DDBJ whole genome shotgun (WGS) entry which is preliminary data.</text>
</comment>
<feature type="domain" description="DSBA-like thioredoxin" evidence="3">
    <location>
        <begin position="7"/>
        <end position="204"/>
    </location>
</feature>
<dbReference type="OrthoDB" id="5244108at2"/>
<dbReference type="Gene3D" id="3.40.30.10">
    <property type="entry name" value="Glutaredoxin"/>
    <property type="match status" value="1"/>
</dbReference>
<dbReference type="PANTHER" id="PTHR42943:SF2">
    <property type="entry name" value="GLUTATHIONE S-TRANSFERASE KAPPA 1"/>
    <property type="match status" value="1"/>
</dbReference>
<dbReference type="RefSeq" id="WP_121217762.1">
    <property type="nucleotide sequence ID" value="NZ_RBIG01000001.1"/>
</dbReference>
<dbReference type="PIRSF" id="PIRSF006386">
    <property type="entry name" value="HCCAis_GSTk"/>
    <property type="match status" value="1"/>
</dbReference>
<dbReference type="Pfam" id="PF01323">
    <property type="entry name" value="DSBA"/>
    <property type="match status" value="1"/>
</dbReference>
<dbReference type="InterPro" id="IPR051924">
    <property type="entry name" value="GST_Kappa/NadH"/>
</dbReference>
<dbReference type="PANTHER" id="PTHR42943">
    <property type="entry name" value="GLUTATHIONE S-TRANSFERASE KAPPA"/>
    <property type="match status" value="1"/>
</dbReference>
<accession>A0A420WPS5</accession>
<evidence type="ECO:0000256" key="1">
    <source>
        <dbReference type="PIRNR" id="PIRNR006386"/>
    </source>
</evidence>
<evidence type="ECO:0000256" key="2">
    <source>
        <dbReference type="PIRSR" id="PIRSR006386-1"/>
    </source>
</evidence>
<dbReference type="EMBL" id="RBIG01000001">
    <property type="protein sequence ID" value="RKQ73043.1"/>
    <property type="molecule type" value="Genomic_DNA"/>
</dbReference>
<proteinExistence type="inferred from homology"/>
<dbReference type="GO" id="GO:0018845">
    <property type="term" value="F:2-hydroxychromene-2-carboxylate isomerase activity"/>
    <property type="evidence" value="ECO:0007669"/>
    <property type="project" value="UniProtKB-UniRule"/>
</dbReference>
<dbReference type="InterPro" id="IPR036249">
    <property type="entry name" value="Thioredoxin-like_sf"/>
</dbReference>
<protein>
    <recommendedName>
        <fullName evidence="1">2-hydroxychromene-2-carboxylate isomerase</fullName>
        <ecNumber evidence="1">5.99.1.4</ecNumber>
    </recommendedName>
</protein>
<comment type="catalytic activity">
    <reaction evidence="1">
        <text>2-hydroxychromene-2-carboxylate = (3E)-4-(2-hydroxyphenyl)-2-oxobut-3-enoate</text>
        <dbReference type="Rhea" id="RHEA:27401"/>
        <dbReference type="ChEBI" id="CHEBI:59350"/>
        <dbReference type="ChEBI" id="CHEBI:59353"/>
        <dbReference type="EC" id="5.99.1.4"/>
    </reaction>
</comment>
<dbReference type="EC" id="5.99.1.4" evidence="1"/>
<sequence>MTIPFTVYWSFRSPYSYLATARLVAFAAEYDVDAQIRIVRPLALREPAYFDRMGPLHRPYFFLDTKRQADFLGLPFRRPVPDPIQQDPVTLKIAKDQPFIRNISHLGVEACRQGHGLAYADNVSRLLWDGSVDNWDKGDHLAKAAEKAGLDHEEMQARIDSNPGWYDEQMLANEAELTEAGHWGVPCFVFENEPFFGQDRFDTFIWRLRQNGLRKRGQPGA</sequence>
<comment type="similarity">
    <text evidence="1">Belongs to the GST superfamily. NadH family.</text>
</comment>
<dbReference type="InterPro" id="IPR001853">
    <property type="entry name" value="DSBA-like_thioredoxin_dom"/>
</dbReference>
<reference evidence="4 5" key="1">
    <citation type="submission" date="2018-10" db="EMBL/GenBank/DDBJ databases">
        <title>Comparative analysis of microorganisms from saline springs in Andes Mountain Range, Colombia.</title>
        <authorList>
            <person name="Rubin E."/>
        </authorList>
    </citation>
    <scope>NUCLEOTIDE SEQUENCE [LARGE SCALE GENOMIC DNA]</scope>
    <source>
        <strain evidence="4 5">USBA 36</strain>
    </source>
</reference>
<name>A0A420WPS5_9PROT</name>
<dbReference type="GO" id="GO:0016491">
    <property type="term" value="F:oxidoreductase activity"/>
    <property type="evidence" value="ECO:0007669"/>
    <property type="project" value="InterPro"/>
</dbReference>
<dbReference type="AlphaFoldDB" id="A0A420WPS5"/>
<dbReference type="InterPro" id="IPR014440">
    <property type="entry name" value="HCCAis_GSTk"/>
</dbReference>
<organism evidence="4 5">
    <name type="scientific">Oceanibaculum indicum</name>
    <dbReference type="NCBI Taxonomy" id="526216"/>
    <lineage>
        <taxon>Bacteria</taxon>
        <taxon>Pseudomonadati</taxon>
        <taxon>Pseudomonadota</taxon>
        <taxon>Alphaproteobacteria</taxon>
        <taxon>Rhodospirillales</taxon>
        <taxon>Oceanibaculaceae</taxon>
        <taxon>Oceanibaculum</taxon>
    </lineage>
</organism>
<evidence type="ECO:0000259" key="3">
    <source>
        <dbReference type="Pfam" id="PF01323"/>
    </source>
</evidence>
<evidence type="ECO:0000313" key="5">
    <source>
        <dbReference type="Proteomes" id="UP000277424"/>
    </source>
</evidence>
<gene>
    <name evidence="4" type="ORF">BCL74_0814</name>
</gene>
<evidence type="ECO:0000313" key="4">
    <source>
        <dbReference type="EMBL" id="RKQ73043.1"/>
    </source>
</evidence>